<organism evidence="9 10">
    <name type="scientific">Wenzhouxiangella marina</name>
    <dbReference type="NCBI Taxonomy" id="1579979"/>
    <lineage>
        <taxon>Bacteria</taxon>
        <taxon>Pseudomonadati</taxon>
        <taxon>Pseudomonadota</taxon>
        <taxon>Gammaproteobacteria</taxon>
        <taxon>Chromatiales</taxon>
        <taxon>Wenzhouxiangellaceae</taxon>
        <taxon>Wenzhouxiangella</taxon>
    </lineage>
</organism>
<evidence type="ECO:0000256" key="8">
    <source>
        <dbReference type="RuleBase" id="RU368036"/>
    </source>
</evidence>
<feature type="binding site" evidence="7">
    <location>
        <position position="411"/>
    </location>
    <ligand>
        <name>L-glutamate</name>
        <dbReference type="ChEBI" id="CHEBI:29985"/>
    </ligand>
</feature>
<dbReference type="Proteomes" id="UP000066624">
    <property type="component" value="Chromosome"/>
</dbReference>
<feature type="binding site" evidence="7">
    <location>
        <position position="95"/>
    </location>
    <ligand>
        <name>L-glutamate</name>
        <dbReference type="ChEBI" id="CHEBI:29985"/>
    </ligand>
</feature>
<dbReference type="KEGG" id="wma:WM2015_1633"/>
<feature type="active site" description="Nucleophile" evidence="6">
    <location>
        <position position="369"/>
    </location>
</feature>
<dbReference type="PRINTS" id="PR01210">
    <property type="entry name" value="GGTRANSPTASE"/>
</dbReference>
<dbReference type="GO" id="GO:0006750">
    <property type="term" value="P:glutathione biosynthetic process"/>
    <property type="evidence" value="ECO:0007669"/>
    <property type="project" value="UniProtKB-KW"/>
</dbReference>
<feature type="binding site" evidence="7">
    <location>
        <position position="461"/>
    </location>
    <ligand>
        <name>L-glutamate</name>
        <dbReference type="ChEBI" id="CHEBI:29985"/>
    </ligand>
</feature>
<reference evidence="9 10" key="1">
    <citation type="submission" date="2015-07" db="EMBL/GenBank/DDBJ databases">
        <authorList>
            <person name="Noorani M."/>
        </authorList>
    </citation>
    <scope>NUCLEOTIDE SEQUENCE [LARGE SCALE GENOMIC DNA]</scope>
    <source>
        <strain evidence="9 10">KCTC 42284</strain>
    </source>
</reference>
<keyword evidence="8" id="KW-0378">Hydrolase</keyword>
<dbReference type="PATRIC" id="fig|1579979.3.peg.1674"/>
<evidence type="ECO:0000256" key="7">
    <source>
        <dbReference type="PIRSR" id="PIRSR600101-2"/>
    </source>
</evidence>
<dbReference type="InterPro" id="IPR043138">
    <property type="entry name" value="GGT_lsub"/>
</dbReference>
<keyword evidence="8 9" id="KW-0808">Transferase</keyword>
<evidence type="ECO:0000256" key="2">
    <source>
        <dbReference type="ARBA" id="ARBA00001089"/>
    </source>
</evidence>
<dbReference type="Gene3D" id="1.10.246.130">
    <property type="match status" value="1"/>
</dbReference>
<dbReference type="EMBL" id="CP012154">
    <property type="protein sequence ID" value="AKS42003.1"/>
    <property type="molecule type" value="Genomic_DNA"/>
</dbReference>
<dbReference type="PANTHER" id="PTHR43199:SF6">
    <property type="entry name" value="GLUTATHIONE HYDROLASE PROENZYME"/>
    <property type="match status" value="1"/>
</dbReference>
<dbReference type="STRING" id="1579979.WM2015_1633"/>
<dbReference type="InterPro" id="IPR000101">
    <property type="entry name" value="GGT_peptidase"/>
</dbReference>
<dbReference type="UniPathway" id="UPA00204"/>
<dbReference type="GO" id="GO:0006751">
    <property type="term" value="P:glutathione catabolic process"/>
    <property type="evidence" value="ECO:0007669"/>
    <property type="project" value="UniProtKB-UniRule"/>
</dbReference>
<dbReference type="InterPro" id="IPR029055">
    <property type="entry name" value="Ntn_hydrolases_N"/>
</dbReference>
<evidence type="ECO:0000256" key="1">
    <source>
        <dbReference type="ARBA" id="ARBA00001049"/>
    </source>
</evidence>
<feature type="binding site" evidence="7">
    <location>
        <begin position="387"/>
        <end position="389"/>
    </location>
    <ligand>
        <name>L-glutamate</name>
        <dbReference type="ChEBI" id="CHEBI:29985"/>
    </ligand>
</feature>
<keyword evidence="10" id="KW-1185">Reference proteome</keyword>
<dbReference type="SUPFAM" id="SSF56235">
    <property type="entry name" value="N-terminal nucleophile aminohydrolases (Ntn hydrolases)"/>
    <property type="match status" value="1"/>
</dbReference>
<name>A0A0K0XWE6_9GAMM</name>
<dbReference type="InterPro" id="IPR055262">
    <property type="entry name" value="GGT_CS"/>
</dbReference>
<evidence type="ECO:0000256" key="6">
    <source>
        <dbReference type="PIRSR" id="PIRSR600101-1"/>
    </source>
</evidence>
<keyword evidence="8" id="KW-0865">Zymogen</keyword>
<dbReference type="NCBIfam" id="TIGR00066">
    <property type="entry name" value="g_glut_trans"/>
    <property type="match status" value="1"/>
</dbReference>
<gene>
    <name evidence="9" type="ORF">WM2015_1633</name>
</gene>
<dbReference type="AlphaFoldDB" id="A0A0K0XWE6"/>
<dbReference type="Gene3D" id="3.60.20.40">
    <property type="match status" value="1"/>
</dbReference>
<dbReference type="InterPro" id="IPR043137">
    <property type="entry name" value="GGT_ssub_C"/>
</dbReference>
<feature type="binding site" evidence="7">
    <location>
        <begin position="440"/>
        <end position="441"/>
    </location>
    <ligand>
        <name>L-glutamate</name>
        <dbReference type="ChEBI" id="CHEBI:29985"/>
    </ligand>
</feature>
<evidence type="ECO:0000313" key="9">
    <source>
        <dbReference type="EMBL" id="AKS42003.1"/>
    </source>
</evidence>
<evidence type="ECO:0000313" key="10">
    <source>
        <dbReference type="Proteomes" id="UP000066624"/>
    </source>
</evidence>
<dbReference type="EC" id="2.3.2.2" evidence="8"/>
<dbReference type="PANTHER" id="PTHR43199">
    <property type="entry name" value="GLUTATHIONE HYDROLASE"/>
    <property type="match status" value="1"/>
</dbReference>
<accession>A0A0K0XWE6</accession>
<protein>
    <recommendedName>
        <fullName evidence="8">Glutathione hydrolase proenzyme</fullName>
        <ecNumber evidence="8">2.3.2.2</ecNumber>
        <ecNumber evidence="8">3.4.19.13</ecNumber>
    </recommendedName>
    <component>
        <recommendedName>
            <fullName evidence="8">Glutathione hydrolase large chain</fullName>
        </recommendedName>
    </component>
    <component>
        <recommendedName>
            <fullName evidence="8">Glutathione hydrolase small chain</fullName>
        </recommendedName>
    </component>
</protein>
<dbReference type="EC" id="3.4.19.13" evidence="8"/>
<comment type="pathway">
    <text evidence="8">Sulfur metabolism; glutathione metabolism.</text>
</comment>
<dbReference type="InterPro" id="IPR051792">
    <property type="entry name" value="GGT_bact"/>
</dbReference>
<proteinExistence type="inferred from homology"/>
<dbReference type="GO" id="GO:0036374">
    <property type="term" value="F:glutathione hydrolase activity"/>
    <property type="evidence" value="ECO:0007669"/>
    <property type="project" value="UniProtKB-UniRule"/>
</dbReference>
<dbReference type="GO" id="GO:0103068">
    <property type="term" value="F:leukotriene C4 gamma-glutamyl transferase activity"/>
    <property type="evidence" value="ECO:0007669"/>
    <property type="project" value="UniProtKB-EC"/>
</dbReference>
<comment type="subunit">
    <text evidence="8">This enzyme consists of two polypeptide chains, which are synthesized in precursor form from a single polypeptide.</text>
</comment>
<comment type="similarity">
    <text evidence="3 8">Belongs to the gamma-glutamyltransferase family.</text>
</comment>
<sequence length="563" mass="60177">MHARFLFCLWFAVMPYGMVLAAESAPGRIAVASAHELATDAGIEVMQAGGNAFDAAVAVSAALAVVEPASSGIGGGGFWLLQRASDGMTTMVDGRETAPAAATADMYLNESGEVERDWAVNGPLAAGIPGAAAAWVHIAERYGRLPLQDLLAPAIRLAEEGFPVDEKYRRLLGWRTEVMQRWPETAAIFMPGGGVPELETIIRQPELAGTLRRLAEQGHAGFYGGETARLLVEGAREAGGIWTLDDLAGYRAVEREPIRIDYEGFELITAPPPSSGGIAIAQILNLIEPYDLPSLSQVERIHLLAEAMRRAYRDRALYLGDPDFVDIPTDMLLSPFYASGLRAGIRLDRATPSASLAADPSLIRESNNTTHFSLMDADGNLVSATLTVNLPYGSAFAPPGTGVLLNNEMDDFSAAEGEPNAYGLIGFAANAIAPGKRMLSSMSPTIVRGQDRVAVLGTPGGSRIITMVLLGILDFIEGEGPESWVSLPRFHHQYQPDVISLEPDSLDDESIAALEALGHEVEVRTRSWGNMHAVMWDRASGAVEAAHDPRWTSGGARVVAPED</sequence>
<keyword evidence="8" id="KW-0317">Glutathione biosynthesis</keyword>
<dbReference type="RefSeq" id="WP_156201007.1">
    <property type="nucleotide sequence ID" value="NZ_CP012154.1"/>
</dbReference>
<dbReference type="OrthoDB" id="5297205at2"/>
<comment type="catalytic activity">
    <reaction evidence="2 8">
        <text>glutathione + H2O = L-cysteinylglycine + L-glutamate</text>
        <dbReference type="Rhea" id="RHEA:28807"/>
        <dbReference type="ChEBI" id="CHEBI:15377"/>
        <dbReference type="ChEBI" id="CHEBI:29985"/>
        <dbReference type="ChEBI" id="CHEBI:57925"/>
        <dbReference type="ChEBI" id="CHEBI:61694"/>
        <dbReference type="EC" id="3.4.19.13"/>
    </reaction>
</comment>
<dbReference type="Pfam" id="PF01019">
    <property type="entry name" value="G_glu_transpept"/>
    <property type="match status" value="1"/>
</dbReference>
<evidence type="ECO:0000256" key="5">
    <source>
        <dbReference type="ARBA" id="ARBA00047417"/>
    </source>
</evidence>
<comment type="catalytic activity">
    <reaction evidence="1 8">
        <text>an S-substituted glutathione + H2O = an S-substituted L-cysteinylglycine + L-glutamate</text>
        <dbReference type="Rhea" id="RHEA:59468"/>
        <dbReference type="ChEBI" id="CHEBI:15377"/>
        <dbReference type="ChEBI" id="CHEBI:29985"/>
        <dbReference type="ChEBI" id="CHEBI:90779"/>
        <dbReference type="ChEBI" id="CHEBI:143103"/>
        <dbReference type="EC" id="3.4.19.13"/>
    </reaction>
</comment>
<keyword evidence="4 8" id="KW-0012">Acyltransferase</keyword>
<evidence type="ECO:0000256" key="4">
    <source>
        <dbReference type="ARBA" id="ARBA00023315"/>
    </source>
</evidence>
<comment type="catalytic activity">
    <reaction evidence="5 8">
        <text>an N-terminal (5-L-glutamyl)-[peptide] + an alpha-amino acid = 5-L-glutamyl amino acid + an N-terminal L-alpha-aminoacyl-[peptide]</text>
        <dbReference type="Rhea" id="RHEA:23904"/>
        <dbReference type="Rhea" id="RHEA-COMP:9780"/>
        <dbReference type="Rhea" id="RHEA-COMP:9795"/>
        <dbReference type="ChEBI" id="CHEBI:77644"/>
        <dbReference type="ChEBI" id="CHEBI:78597"/>
        <dbReference type="ChEBI" id="CHEBI:78599"/>
        <dbReference type="ChEBI" id="CHEBI:78608"/>
        <dbReference type="EC" id="2.3.2.2"/>
    </reaction>
</comment>
<evidence type="ECO:0000256" key="3">
    <source>
        <dbReference type="ARBA" id="ARBA00009381"/>
    </source>
</evidence>
<comment type="PTM">
    <text evidence="8">Cleaved by autocatalysis into a large and a small subunit.</text>
</comment>
<dbReference type="PROSITE" id="PS00462">
    <property type="entry name" value="G_GLU_TRANSPEPTIDASE"/>
    <property type="match status" value="1"/>
</dbReference>